<dbReference type="OrthoDB" id="5290767at2"/>
<feature type="transmembrane region" description="Helical" evidence="2">
    <location>
        <begin position="300"/>
        <end position="321"/>
    </location>
</feature>
<feature type="transmembrane region" description="Helical" evidence="2">
    <location>
        <begin position="273"/>
        <end position="294"/>
    </location>
</feature>
<keyword evidence="2" id="KW-0472">Membrane</keyword>
<dbReference type="Gene3D" id="2.160.20.80">
    <property type="entry name" value="E3 ubiquitin-protein ligase SopA"/>
    <property type="match status" value="1"/>
</dbReference>
<comment type="caution">
    <text evidence="3">The sequence shown here is derived from an EMBL/GenBank/DDBJ whole genome shotgun (WGS) entry which is preliminary data.</text>
</comment>
<organism evidence="3 4">
    <name type="scientific">Pseudomonas amygdali pv. ulmi</name>
    <dbReference type="NCBI Taxonomy" id="251720"/>
    <lineage>
        <taxon>Bacteria</taxon>
        <taxon>Pseudomonadati</taxon>
        <taxon>Pseudomonadota</taxon>
        <taxon>Gammaproteobacteria</taxon>
        <taxon>Pseudomonadales</taxon>
        <taxon>Pseudomonadaceae</taxon>
        <taxon>Pseudomonas</taxon>
        <taxon>Pseudomonas amygdali</taxon>
    </lineage>
</organism>
<reference evidence="3 4" key="1">
    <citation type="submission" date="2015-09" db="EMBL/GenBank/DDBJ databases">
        <title>Genome announcement of multiple Pseudomonas syringae strains.</title>
        <authorList>
            <person name="Thakur S."/>
            <person name="Wang P.W."/>
            <person name="Gong Y."/>
            <person name="Weir B.S."/>
            <person name="Guttman D.S."/>
        </authorList>
    </citation>
    <scope>NUCLEOTIDE SEQUENCE [LARGE SCALE GENOMIC DNA]</scope>
    <source>
        <strain evidence="3 4">ICMP3962</strain>
    </source>
</reference>
<feature type="transmembrane region" description="Helical" evidence="2">
    <location>
        <begin position="248"/>
        <end position="266"/>
    </location>
</feature>
<accession>A0A0Q0G5W1</accession>
<evidence type="ECO:0000313" key="3">
    <source>
        <dbReference type="EMBL" id="KPZ08597.1"/>
    </source>
</evidence>
<keyword evidence="2" id="KW-1133">Transmembrane helix</keyword>
<keyword evidence="2" id="KW-0812">Transmembrane</keyword>
<name>A0A0Q0G5W1_PSEA0</name>
<evidence type="ECO:0000256" key="1">
    <source>
        <dbReference type="SAM" id="MobiDB-lite"/>
    </source>
</evidence>
<dbReference type="EMBL" id="LJRQ01000339">
    <property type="protein sequence ID" value="KPZ08597.1"/>
    <property type="molecule type" value="Genomic_DNA"/>
</dbReference>
<feature type="region of interest" description="Disordered" evidence="1">
    <location>
        <begin position="1"/>
        <end position="42"/>
    </location>
</feature>
<protein>
    <submittedName>
        <fullName evidence="3">Pentapeptide repeat protein</fullName>
    </submittedName>
</protein>
<evidence type="ECO:0000313" key="4">
    <source>
        <dbReference type="Proteomes" id="UP000050266"/>
    </source>
</evidence>
<dbReference type="Pfam" id="PF13576">
    <property type="entry name" value="Pentapeptide_3"/>
    <property type="match status" value="1"/>
</dbReference>
<gene>
    <name evidence="3" type="ORF">ALO41_01532</name>
</gene>
<dbReference type="Proteomes" id="UP000050266">
    <property type="component" value="Unassembled WGS sequence"/>
</dbReference>
<dbReference type="InterPro" id="IPR001646">
    <property type="entry name" value="5peptide_repeat"/>
</dbReference>
<dbReference type="PATRIC" id="fig|251720.4.peg.2065"/>
<dbReference type="RefSeq" id="WP_057433597.1">
    <property type="nucleotide sequence ID" value="NZ_LIHQ01000299.1"/>
</dbReference>
<evidence type="ECO:0000256" key="2">
    <source>
        <dbReference type="SAM" id="Phobius"/>
    </source>
</evidence>
<proteinExistence type="predicted"/>
<dbReference type="AlphaFoldDB" id="A0A0Q0G5W1"/>
<sequence length="327" mass="36906">MSSNEMDSAEQRPKGQAGNSSARDKHTADENCSSSGDVAVNDSAPVVEKTKSQFFEDDGRETLTDVRINAPDYKIEGDQKTFYRKLLTRVSAKNITFKNVSFFQTIFDACYFNHCVFDSCTFIGCKFVGCNFNQTSFPGSNFDYAIFERTQVDDDIFKAAPERSNIKLKFARTLRMNYQQVGDAKAVNRAIVLELEATDVFLKESWSSDSSYYREKYAGFARIAQLLKWADFKVLDFIWGNGESIAKLLRSIILVILVVGFVNMYYMKEPRLFAEFLHSLYTAPAMFLGVMPLPAEVPSLLSSGIAALRLVGFAFLTAILVKRFGRR</sequence>
<dbReference type="SUPFAM" id="SSF141571">
    <property type="entry name" value="Pentapeptide repeat-like"/>
    <property type="match status" value="1"/>
</dbReference>